<dbReference type="GO" id="GO:0006352">
    <property type="term" value="P:DNA-templated transcription initiation"/>
    <property type="evidence" value="ECO:0007669"/>
    <property type="project" value="InterPro"/>
</dbReference>
<name>A0A2B9FGY3_PRIMG</name>
<dbReference type="EMBL" id="NTYW01000009">
    <property type="protein sequence ID" value="PES39496.1"/>
    <property type="molecule type" value="Genomic_DNA"/>
</dbReference>
<evidence type="ECO:0000256" key="2">
    <source>
        <dbReference type="ARBA" id="ARBA00023015"/>
    </source>
</evidence>
<evidence type="ECO:0000256" key="3">
    <source>
        <dbReference type="ARBA" id="ARBA00023082"/>
    </source>
</evidence>
<evidence type="ECO:0000313" key="11">
    <source>
        <dbReference type="Proteomes" id="UP001213771"/>
    </source>
</evidence>
<reference evidence="9 10" key="1">
    <citation type="submission" date="2017-09" db="EMBL/GenBank/DDBJ databases">
        <title>Large-scale bioinformatics analysis of Bacillus genomes uncovers conserved roles of natural products in bacterial physiology.</title>
        <authorList>
            <consortium name="Agbiome Team Llc"/>
            <person name="Bleich R.M."/>
            <person name="Kirk G.J."/>
            <person name="Santa Maria K.C."/>
            <person name="Allen S.E."/>
            <person name="Farag S."/>
            <person name="Shank E.A."/>
            <person name="Bowers A."/>
        </authorList>
    </citation>
    <scope>NUCLEOTIDE SEQUENCE [LARGE SCALE GENOMIC DNA]</scope>
    <source>
        <strain evidence="9 10">AFS003013</strain>
    </source>
</reference>
<dbReference type="PANTHER" id="PTHR43133">
    <property type="entry name" value="RNA POLYMERASE ECF-TYPE SIGMA FACTO"/>
    <property type="match status" value="1"/>
</dbReference>
<dbReference type="InterPro" id="IPR007627">
    <property type="entry name" value="RNA_pol_sigma70_r2"/>
</dbReference>
<reference evidence="8 11" key="2">
    <citation type="submission" date="2023-02" db="EMBL/GenBank/DDBJ databases">
        <authorList>
            <person name="Olszewska D."/>
        </authorList>
    </citation>
    <scope>NUCLEOTIDE SEQUENCE [LARGE SCALE GENOMIC DNA]</scope>
    <source>
        <strain evidence="8 11">FDU301</strain>
    </source>
</reference>
<dbReference type="PANTHER" id="PTHR43133:SF62">
    <property type="entry name" value="RNA POLYMERASE SIGMA FACTOR SIGZ"/>
    <property type="match status" value="1"/>
</dbReference>
<dbReference type="InterPro" id="IPR036388">
    <property type="entry name" value="WH-like_DNA-bd_sf"/>
</dbReference>
<feature type="domain" description="RNA polymerase sigma-70 region 2" evidence="6">
    <location>
        <begin position="24"/>
        <end position="91"/>
    </location>
</feature>
<evidence type="ECO:0000313" key="8">
    <source>
        <dbReference type="EMBL" id="MDD9786909.1"/>
    </source>
</evidence>
<dbReference type="InterPro" id="IPR013324">
    <property type="entry name" value="RNA_pol_sigma_r3/r4-like"/>
</dbReference>
<dbReference type="Proteomes" id="UP001213771">
    <property type="component" value="Unassembled WGS sequence"/>
</dbReference>
<gene>
    <name evidence="9" type="ORF">CN497_11045</name>
    <name evidence="8" type="ORF">PVE99_31610</name>
</gene>
<dbReference type="InterPro" id="IPR039425">
    <property type="entry name" value="RNA_pol_sigma-70-like"/>
</dbReference>
<keyword evidence="5" id="KW-0804">Transcription</keyword>
<dbReference type="SUPFAM" id="SSF88659">
    <property type="entry name" value="Sigma3 and sigma4 domains of RNA polymerase sigma factors"/>
    <property type="match status" value="1"/>
</dbReference>
<evidence type="ECO:0000256" key="4">
    <source>
        <dbReference type="ARBA" id="ARBA00023125"/>
    </source>
</evidence>
<protein>
    <submittedName>
        <fullName evidence="9">RNA polymerase subunit sigma-70</fullName>
    </submittedName>
    <submittedName>
        <fullName evidence="8">Sigma-70 family RNA polymerase sigma factor</fullName>
    </submittedName>
</protein>
<dbReference type="RefSeq" id="WP_013056718.1">
    <property type="nucleotide sequence ID" value="NZ_CATKPS010000011.1"/>
</dbReference>
<dbReference type="InterPro" id="IPR007630">
    <property type="entry name" value="RNA_pol_sigma70_r4"/>
</dbReference>
<dbReference type="Proteomes" id="UP000220341">
    <property type="component" value="Unassembled WGS sequence"/>
</dbReference>
<dbReference type="SUPFAM" id="SSF88946">
    <property type="entry name" value="Sigma2 domain of RNA polymerase sigma factors"/>
    <property type="match status" value="1"/>
</dbReference>
<dbReference type="Pfam" id="PF04545">
    <property type="entry name" value="Sigma70_r4"/>
    <property type="match status" value="1"/>
</dbReference>
<dbReference type="GO" id="GO:0003677">
    <property type="term" value="F:DNA binding"/>
    <property type="evidence" value="ECO:0007669"/>
    <property type="project" value="UniProtKB-KW"/>
</dbReference>
<dbReference type="Gene3D" id="1.10.10.10">
    <property type="entry name" value="Winged helix-like DNA-binding domain superfamily/Winged helix DNA-binding domain"/>
    <property type="match status" value="1"/>
</dbReference>
<sequence>MKEQNDVVLYNRIKERDKKALELLYDKYERILYSFVYRLTNSSDIAEEAVQEVFIKLWRGKGVYSDGKGKFSSWLFTITRNTAIDIVRKRKTDPIFSEEIFDFIEDDHPQIDEQLQWKEEQQRVRHAVSKLSEDQKKIIQSVYFKGLTQQKVAEEQQIPLGTVKGRVRLALRKLKTYLGTDAEGRADS</sequence>
<comment type="similarity">
    <text evidence="1">Belongs to the sigma-70 factor family. ECF subfamily.</text>
</comment>
<dbReference type="AlphaFoldDB" id="A0A2B9FGY3"/>
<evidence type="ECO:0000256" key="5">
    <source>
        <dbReference type="ARBA" id="ARBA00023163"/>
    </source>
</evidence>
<proteinExistence type="inferred from homology"/>
<dbReference type="EMBL" id="JARAOX010000247">
    <property type="protein sequence ID" value="MDD9786909.1"/>
    <property type="molecule type" value="Genomic_DNA"/>
</dbReference>
<feature type="domain" description="RNA polymerase sigma-70 region 4" evidence="7">
    <location>
        <begin position="128"/>
        <end position="175"/>
    </location>
</feature>
<accession>A0A2B9FGY3</accession>
<dbReference type="GO" id="GO:0016987">
    <property type="term" value="F:sigma factor activity"/>
    <property type="evidence" value="ECO:0007669"/>
    <property type="project" value="UniProtKB-KW"/>
</dbReference>
<comment type="caution">
    <text evidence="9">The sequence shown here is derived from an EMBL/GenBank/DDBJ whole genome shotgun (WGS) entry which is preliminary data.</text>
</comment>
<dbReference type="InterPro" id="IPR013325">
    <property type="entry name" value="RNA_pol_sigma_r2"/>
</dbReference>
<evidence type="ECO:0000313" key="9">
    <source>
        <dbReference type="EMBL" id="PES39496.1"/>
    </source>
</evidence>
<dbReference type="Gene3D" id="1.10.1740.10">
    <property type="match status" value="1"/>
</dbReference>
<dbReference type="Pfam" id="PF04542">
    <property type="entry name" value="Sigma70_r2"/>
    <property type="match status" value="1"/>
</dbReference>
<evidence type="ECO:0000259" key="6">
    <source>
        <dbReference type="Pfam" id="PF04542"/>
    </source>
</evidence>
<keyword evidence="2" id="KW-0805">Transcription regulation</keyword>
<dbReference type="NCBIfam" id="TIGR02937">
    <property type="entry name" value="sigma70-ECF"/>
    <property type="match status" value="1"/>
</dbReference>
<organism evidence="9 10">
    <name type="scientific">Priestia megaterium</name>
    <name type="common">Bacillus megaterium</name>
    <dbReference type="NCBI Taxonomy" id="1404"/>
    <lineage>
        <taxon>Bacteria</taxon>
        <taxon>Bacillati</taxon>
        <taxon>Bacillota</taxon>
        <taxon>Bacilli</taxon>
        <taxon>Bacillales</taxon>
        <taxon>Bacillaceae</taxon>
        <taxon>Priestia</taxon>
    </lineage>
</organism>
<evidence type="ECO:0000256" key="1">
    <source>
        <dbReference type="ARBA" id="ARBA00010641"/>
    </source>
</evidence>
<dbReference type="InterPro" id="IPR014284">
    <property type="entry name" value="RNA_pol_sigma-70_dom"/>
</dbReference>
<keyword evidence="4" id="KW-0238">DNA-binding</keyword>
<evidence type="ECO:0000313" key="10">
    <source>
        <dbReference type="Proteomes" id="UP000220341"/>
    </source>
</evidence>
<keyword evidence="3" id="KW-0731">Sigma factor</keyword>
<evidence type="ECO:0000259" key="7">
    <source>
        <dbReference type="Pfam" id="PF04545"/>
    </source>
</evidence>
<dbReference type="CDD" id="cd06171">
    <property type="entry name" value="Sigma70_r4"/>
    <property type="match status" value="1"/>
</dbReference>